<dbReference type="PANTHER" id="PTHR21011">
    <property type="entry name" value="MITOCHONDRIAL 28S RIBOSOMAL PROTEIN S6"/>
    <property type="match status" value="1"/>
</dbReference>
<dbReference type="GO" id="GO:0006412">
    <property type="term" value="P:translation"/>
    <property type="evidence" value="ECO:0007669"/>
    <property type="project" value="UniProtKB-UniRule"/>
</dbReference>
<comment type="function">
    <text evidence="6 8">Binds together with bS18 to 16S ribosomal RNA.</text>
</comment>
<evidence type="ECO:0000256" key="5">
    <source>
        <dbReference type="ARBA" id="ARBA00023274"/>
    </source>
</evidence>
<comment type="similarity">
    <text evidence="1 8">Belongs to the bacterial ribosomal protein bS6 family.</text>
</comment>
<keyword evidence="3 8" id="KW-0694">RNA-binding</keyword>
<dbReference type="FunFam" id="3.30.70.60:FF:000003">
    <property type="entry name" value="30S ribosomal protein S6"/>
    <property type="match status" value="1"/>
</dbReference>
<dbReference type="PANTHER" id="PTHR21011:SF1">
    <property type="entry name" value="SMALL RIBOSOMAL SUBUNIT PROTEIN BS6M"/>
    <property type="match status" value="1"/>
</dbReference>
<dbReference type="OrthoDB" id="9812702at2"/>
<evidence type="ECO:0000256" key="2">
    <source>
        <dbReference type="ARBA" id="ARBA00022730"/>
    </source>
</evidence>
<evidence type="ECO:0000256" key="8">
    <source>
        <dbReference type="HAMAP-Rule" id="MF_00360"/>
    </source>
</evidence>
<dbReference type="GO" id="GO:0070181">
    <property type="term" value="F:small ribosomal subunit rRNA binding"/>
    <property type="evidence" value="ECO:0007669"/>
    <property type="project" value="TreeGrafter"/>
</dbReference>
<dbReference type="Proteomes" id="UP000234253">
    <property type="component" value="Unassembled WGS sequence"/>
</dbReference>
<name>A0A2N4XXP6_9GAMM</name>
<dbReference type="CDD" id="cd00473">
    <property type="entry name" value="bS6"/>
    <property type="match status" value="1"/>
</dbReference>
<dbReference type="SUPFAM" id="SSF54995">
    <property type="entry name" value="Ribosomal protein S6"/>
    <property type="match status" value="1"/>
</dbReference>
<dbReference type="Gene3D" id="3.30.70.60">
    <property type="match status" value="1"/>
</dbReference>
<evidence type="ECO:0000313" key="10">
    <source>
        <dbReference type="Proteomes" id="UP000234253"/>
    </source>
</evidence>
<keyword evidence="2 8" id="KW-0699">rRNA-binding</keyword>
<keyword evidence="4 8" id="KW-0689">Ribosomal protein</keyword>
<dbReference type="InterPro" id="IPR014717">
    <property type="entry name" value="Transl_elong_EF1B/ribsomal_bS6"/>
</dbReference>
<gene>
    <name evidence="8" type="primary">rpsF</name>
    <name evidence="9" type="ORF">CEX73_00035</name>
</gene>
<organism evidence="9 10">
    <name type="scientific">Candidatus Palibaumannia cicadellinicola</name>
    <dbReference type="NCBI Taxonomy" id="186490"/>
    <lineage>
        <taxon>Bacteria</taxon>
        <taxon>Pseudomonadati</taxon>
        <taxon>Pseudomonadota</taxon>
        <taxon>Gammaproteobacteria</taxon>
        <taxon>Candidatus Palibaumannia</taxon>
    </lineage>
</organism>
<evidence type="ECO:0000256" key="3">
    <source>
        <dbReference type="ARBA" id="ARBA00022884"/>
    </source>
</evidence>
<evidence type="ECO:0000256" key="7">
    <source>
        <dbReference type="ARBA" id="ARBA00035294"/>
    </source>
</evidence>
<dbReference type="HAMAP" id="MF_00360">
    <property type="entry name" value="Ribosomal_bS6"/>
    <property type="match status" value="1"/>
</dbReference>
<evidence type="ECO:0000256" key="1">
    <source>
        <dbReference type="ARBA" id="ARBA00009512"/>
    </source>
</evidence>
<dbReference type="GO" id="GO:0003735">
    <property type="term" value="F:structural constituent of ribosome"/>
    <property type="evidence" value="ECO:0007669"/>
    <property type="project" value="InterPro"/>
</dbReference>
<evidence type="ECO:0000256" key="6">
    <source>
        <dbReference type="ARBA" id="ARBA00035104"/>
    </source>
</evidence>
<dbReference type="NCBIfam" id="TIGR00166">
    <property type="entry name" value="S6"/>
    <property type="match status" value="1"/>
</dbReference>
<sequence length="130" mass="15179">MRHYEIVLMVHPDQSEQVSGMIERYSAVITSAKGQIHRMEDWGRRQLTYPIKKLHKAHYVLINLEASQKVIDELEKSFRFNDAVIRSMIIRVKHAVTEGSPMLKTKDEYREDLATETKTYSEANSEVNNE</sequence>
<dbReference type="GO" id="GO:0022627">
    <property type="term" value="C:cytosolic small ribosomal subunit"/>
    <property type="evidence" value="ECO:0007669"/>
    <property type="project" value="TreeGrafter"/>
</dbReference>
<evidence type="ECO:0000256" key="4">
    <source>
        <dbReference type="ARBA" id="ARBA00022980"/>
    </source>
</evidence>
<comment type="caution">
    <text evidence="9">The sequence shown here is derived from an EMBL/GenBank/DDBJ whole genome shotgun (WGS) entry which is preliminary data.</text>
</comment>
<dbReference type="InterPro" id="IPR035980">
    <property type="entry name" value="Ribosomal_bS6_sf"/>
</dbReference>
<reference evidence="9 10" key="1">
    <citation type="submission" date="2017-06" db="EMBL/GenBank/DDBJ databases">
        <title>Metabolic interaction between xylem feeders and their symbionts.</title>
        <authorList>
            <person name="Chouaia B."/>
        </authorList>
    </citation>
    <scope>NUCLEOTIDE SEQUENCE [LARGE SCALE GENOMIC DNA]</scope>
    <source>
        <strain evidence="9 10">Gra</strain>
    </source>
</reference>
<dbReference type="InterPro" id="IPR000529">
    <property type="entry name" value="Ribosomal_bS6"/>
</dbReference>
<evidence type="ECO:0000313" key="9">
    <source>
        <dbReference type="EMBL" id="PLK59436.1"/>
    </source>
</evidence>
<dbReference type="InterPro" id="IPR020814">
    <property type="entry name" value="Ribosomal_S6_plastid/chlpt"/>
</dbReference>
<accession>A0A2N4XXP6</accession>
<proteinExistence type="inferred from homology"/>
<dbReference type="AlphaFoldDB" id="A0A2N4XXP6"/>
<keyword evidence="5 8" id="KW-0687">Ribonucleoprotein</keyword>
<dbReference type="Pfam" id="PF01250">
    <property type="entry name" value="Ribosomal_S6"/>
    <property type="match status" value="1"/>
</dbReference>
<protein>
    <recommendedName>
        <fullName evidence="7 8">Small ribosomal subunit protein bS6</fullName>
    </recommendedName>
</protein>
<dbReference type="RefSeq" id="WP_101626620.1">
    <property type="nucleotide sequence ID" value="NZ_NJPO01000002.1"/>
</dbReference>
<dbReference type="EMBL" id="NJPO01000002">
    <property type="protein sequence ID" value="PLK59436.1"/>
    <property type="molecule type" value="Genomic_DNA"/>
</dbReference>